<organism evidence="1 2">
    <name type="scientific">Micromonospora costi</name>
    <dbReference type="NCBI Taxonomy" id="1530042"/>
    <lineage>
        <taxon>Bacteria</taxon>
        <taxon>Bacillati</taxon>
        <taxon>Actinomycetota</taxon>
        <taxon>Actinomycetes</taxon>
        <taxon>Micromonosporales</taxon>
        <taxon>Micromonosporaceae</taxon>
        <taxon>Micromonospora</taxon>
    </lineage>
</organism>
<protein>
    <submittedName>
        <fullName evidence="1">Uncharacterized protein</fullName>
    </submittedName>
</protein>
<evidence type="ECO:0000313" key="1">
    <source>
        <dbReference type="EMBL" id="RKN57502.1"/>
    </source>
</evidence>
<dbReference type="EMBL" id="RBAN01000001">
    <property type="protein sequence ID" value="RKN57502.1"/>
    <property type="molecule type" value="Genomic_DNA"/>
</dbReference>
<dbReference type="Proteomes" id="UP000279968">
    <property type="component" value="Unassembled WGS sequence"/>
</dbReference>
<gene>
    <name evidence="1" type="ORF">D7193_02170</name>
</gene>
<keyword evidence="2" id="KW-1185">Reference proteome</keyword>
<sequence length="236" mass="24849">MSVETYATVPVVAATPLDYYVIVDGSGATAEAVVVEEFVRAPDWCTVGLDSAVWTPATGWRSSSSFSRGMRADARLRARVRPVPRSVADAAHRQLGGGPLPGEPGLRDRFGDRQAFPAAAPLLLASPVAPEGCHERRVYRTLFAGDLPADRAAELAARWPAGHHAPAGVLAAGRRRVGGDDHTWALRRIGGGVAWAIDLTVALATAADHSVGPVLHELTTAVRLAGLIPATTERFA</sequence>
<name>A0A3B0AA68_9ACTN</name>
<dbReference type="RefSeq" id="WP_120777693.1">
    <property type="nucleotide sequence ID" value="NZ_JBHLUP010000009.1"/>
</dbReference>
<proteinExistence type="predicted"/>
<accession>A0A3B0AA68</accession>
<dbReference type="OrthoDB" id="3362760at2"/>
<dbReference type="AlphaFoldDB" id="A0A3B0AA68"/>
<comment type="caution">
    <text evidence="1">The sequence shown here is derived from an EMBL/GenBank/DDBJ whole genome shotgun (WGS) entry which is preliminary data.</text>
</comment>
<evidence type="ECO:0000313" key="2">
    <source>
        <dbReference type="Proteomes" id="UP000279968"/>
    </source>
</evidence>
<reference evidence="1 2" key="1">
    <citation type="journal article" date="2015" name="Int. J. Syst. Evol. Microbiol.">
        <title>Micromonospora costi sp. nov., isolated from a leaf of Costus speciosus.</title>
        <authorList>
            <person name="Thawai C."/>
        </authorList>
    </citation>
    <scope>NUCLEOTIDE SEQUENCE [LARGE SCALE GENOMIC DNA]</scope>
    <source>
        <strain evidence="1 2">CS1-12</strain>
    </source>
</reference>